<organism evidence="3 4">
    <name type="scientific">Clohesyomyces aquaticus</name>
    <dbReference type="NCBI Taxonomy" id="1231657"/>
    <lineage>
        <taxon>Eukaryota</taxon>
        <taxon>Fungi</taxon>
        <taxon>Dikarya</taxon>
        <taxon>Ascomycota</taxon>
        <taxon>Pezizomycotina</taxon>
        <taxon>Dothideomycetes</taxon>
        <taxon>Pleosporomycetidae</taxon>
        <taxon>Pleosporales</taxon>
        <taxon>Lindgomycetaceae</taxon>
        <taxon>Clohesyomyces</taxon>
    </lineage>
</organism>
<evidence type="ECO:0000256" key="2">
    <source>
        <dbReference type="SAM" id="SignalP"/>
    </source>
</evidence>
<evidence type="ECO:0008006" key="5">
    <source>
        <dbReference type="Google" id="ProtNLM"/>
    </source>
</evidence>
<proteinExistence type="predicted"/>
<evidence type="ECO:0000256" key="1">
    <source>
        <dbReference type="SAM" id="MobiDB-lite"/>
    </source>
</evidence>
<dbReference type="EMBL" id="MCFA01000149">
    <property type="protein sequence ID" value="ORY03225.1"/>
    <property type="molecule type" value="Genomic_DNA"/>
</dbReference>
<evidence type="ECO:0000313" key="4">
    <source>
        <dbReference type="Proteomes" id="UP000193144"/>
    </source>
</evidence>
<comment type="caution">
    <text evidence="3">The sequence shown here is derived from an EMBL/GenBank/DDBJ whole genome shotgun (WGS) entry which is preliminary data.</text>
</comment>
<feature type="compositionally biased region" description="Low complexity" evidence="1">
    <location>
        <begin position="26"/>
        <end position="40"/>
    </location>
</feature>
<feature type="signal peptide" evidence="2">
    <location>
        <begin position="1"/>
        <end position="18"/>
    </location>
</feature>
<gene>
    <name evidence="3" type="ORF">BCR34DRAFT_591652</name>
</gene>
<name>A0A1Y1Z089_9PLEO</name>
<feature type="chain" id="PRO_5011009115" description="GPI anchored protein" evidence="2">
    <location>
        <begin position="19"/>
        <end position="176"/>
    </location>
</feature>
<evidence type="ECO:0000313" key="3">
    <source>
        <dbReference type="EMBL" id="ORY03225.1"/>
    </source>
</evidence>
<dbReference type="Proteomes" id="UP000193144">
    <property type="component" value="Unassembled WGS sequence"/>
</dbReference>
<sequence length="176" mass="17097">MARAIQLLIVGLAATALAKSGDHESATTSAPASVPTTLTACGHGGPGRKRHGGPDECDSSSHHSEFETEIGNYYSYTFDPSNALSYGPSATGTAIQVSATTANAAASSSVAATLAPASSAKASGAASSSPSVTTRSGATSTLPSAFQVTGTGAANAHYPEIIGVVAGGLMAGLALA</sequence>
<keyword evidence="4" id="KW-1185">Reference proteome</keyword>
<protein>
    <recommendedName>
        <fullName evidence="5">GPI anchored protein</fullName>
    </recommendedName>
</protein>
<feature type="region of interest" description="Disordered" evidence="1">
    <location>
        <begin position="119"/>
        <end position="139"/>
    </location>
</feature>
<accession>A0A1Y1Z089</accession>
<keyword evidence="2" id="KW-0732">Signal</keyword>
<reference evidence="3 4" key="1">
    <citation type="submission" date="2016-07" db="EMBL/GenBank/DDBJ databases">
        <title>Pervasive Adenine N6-methylation of Active Genes in Fungi.</title>
        <authorList>
            <consortium name="DOE Joint Genome Institute"/>
            <person name="Mondo S.J."/>
            <person name="Dannebaum R.O."/>
            <person name="Kuo R.C."/>
            <person name="Labutti K."/>
            <person name="Haridas S."/>
            <person name="Kuo A."/>
            <person name="Salamov A."/>
            <person name="Ahrendt S.R."/>
            <person name="Lipzen A."/>
            <person name="Sullivan W."/>
            <person name="Andreopoulos W.B."/>
            <person name="Clum A."/>
            <person name="Lindquist E."/>
            <person name="Daum C."/>
            <person name="Ramamoorthy G.K."/>
            <person name="Gryganskyi A."/>
            <person name="Culley D."/>
            <person name="Magnuson J.K."/>
            <person name="James T.Y."/>
            <person name="O'Malley M.A."/>
            <person name="Stajich J.E."/>
            <person name="Spatafora J.W."/>
            <person name="Visel A."/>
            <person name="Grigoriev I.V."/>
        </authorList>
    </citation>
    <scope>NUCLEOTIDE SEQUENCE [LARGE SCALE GENOMIC DNA]</scope>
    <source>
        <strain evidence="3 4">CBS 115471</strain>
    </source>
</reference>
<feature type="compositionally biased region" description="Low complexity" evidence="1">
    <location>
        <begin position="119"/>
        <end position="131"/>
    </location>
</feature>
<feature type="region of interest" description="Disordered" evidence="1">
    <location>
        <begin position="24"/>
        <end position="64"/>
    </location>
</feature>
<dbReference type="AlphaFoldDB" id="A0A1Y1Z089"/>